<dbReference type="CDD" id="cd05300">
    <property type="entry name" value="2-Hacid_dh_1"/>
    <property type="match status" value="1"/>
</dbReference>
<evidence type="ECO:0000256" key="2">
    <source>
        <dbReference type="ARBA" id="ARBA00023002"/>
    </source>
</evidence>
<evidence type="ECO:0000256" key="4">
    <source>
        <dbReference type="RuleBase" id="RU003719"/>
    </source>
</evidence>
<dbReference type="FunFam" id="3.40.50.720:FF:000363">
    <property type="entry name" value="D-isomer specific 2-hydroxyacid dehydrogenase"/>
    <property type="match status" value="1"/>
</dbReference>
<proteinExistence type="inferred from homology"/>
<keyword evidence="2 4" id="KW-0560">Oxidoreductase</keyword>
<reference evidence="7" key="1">
    <citation type="submission" date="2020-08" db="EMBL/GenBank/DDBJ databases">
        <title>Genome public.</title>
        <authorList>
            <person name="Liu C."/>
            <person name="Sun Q."/>
        </authorList>
    </citation>
    <scope>NUCLEOTIDE SEQUENCE</scope>
    <source>
        <strain evidence="7">BX22</strain>
    </source>
</reference>
<dbReference type="PANTHER" id="PTHR43333">
    <property type="entry name" value="2-HACID_DH_C DOMAIN-CONTAINING PROTEIN"/>
    <property type="match status" value="1"/>
</dbReference>
<dbReference type="RefSeq" id="WP_186868836.1">
    <property type="nucleotide sequence ID" value="NZ_JACOOL010000003.1"/>
</dbReference>
<feature type="domain" description="D-isomer specific 2-hydroxyacid dehydrogenase catalytic" evidence="5">
    <location>
        <begin position="3"/>
        <end position="302"/>
    </location>
</feature>
<evidence type="ECO:0000259" key="5">
    <source>
        <dbReference type="Pfam" id="PF00389"/>
    </source>
</evidence>
<dbReference type="GO" id="GO:0016616">
    <property type="term" value="F:oxidoreductase activity, acting on the CH-OH group of donors, NAD or NADP as acceptor"/>
    <property type="evidence" value="ECO:0007669"/>
    <property type="project" value="InterPro"/>
</dbReference>
<dbReference type="Pfam" id="PF00389">
    <property type="entry name" value="2-Hacid_dh"/>
    <property type="match status" value="1"/>
</dbReference>
<dbReference type="Pfam" id="PF02826">
    <property type="entry name" value="2-Hacid_dh_C"/>
    <property type="match status" value="1"/>
</dbReference>
<comment type="similarity">
    <text evidence="1 4">Belongs to the D-isomer specific 2-hydroxyacid dehydrogenase family.</text>
</comment>
<evidence type="ECO:0000256" key="3">
    <source>
        <dbReference type="ARBA" id="ARBA00023027"/>
    </source>
</evidence>
<evidence type="ECO:0000313" key="8">
    <source>
        <dbReference type="Proteomes" id="UP000637359"/>
    </source>
</evidence>
<dbReference type="PANTHER" id="PTHR43333:SF1">
    <property type="entry name" value="D-ISOMER SPECIFIC 2-HYDROXYACID DEHYDROGENASE NAD-BINDING DOMAIN-CONTAINING PROTEIN"/>
    <property type="match status" value="1"/>
</dbReference>
<feature type="domain" description="D-isomer specific 2-hydroxyacid dehydrogenase NAD-binding" evidence="6">
    <location>
        <begin position="104"/>
        <end position="278"/>
    </location>
</feature>
<dbReference type="InterPro" id="IPR036291">
    <property type="entry name" value="NAD(P)-bd_dom_sf"/>
</dbReference>
<gene>
    <name evidence="7" type="ORF">H8S33_04655</name>
</gene>
<evidence type="ECO:0000259" key="6">
    <source>
        <dbReference type="Pfam" id="PF02826"/>
    </source>
</evidence>
<sequence>MVILFSTSISEKHQHTLVESYPNVEFIFTTGMEEAEQHLEKASVLVTYGDDVDESKLERAAQLKWIMVLSAGVEQLPFQQIEDRGILITNARGIHKTQMAEYSLSMMLQVYRQEKTLMENEKNHKWDKSVRMKEITGQTLLVLGTGAIGQEVARLAKAFQMTTIGVSRSGRLVEHFDQVYTIKAIKEVLPSADFIVSVLPSTAETRYLLTEEHFILMKHDAVFINIGRGDLVRTETLLQAVKEQQIAHAVLDVFEQEPLPEDSPLWAEPNITVTPHISGQSPNYMVRALAIFQENLDKLLNGESDYVNKVDPSRGY</sequence>
<dbReference type="Gene3D" id="3.40.50.720">
    <property type="entry name" value="NAD(P)-binding Rossmann-like Domain"/>
    <property type="match status" value="2"/>
</dbReference>
<dbReference type="EMBL" id="JACOOL010000003">
    <property type="protein sequence ID" value="MBC5636116.1"/>
    <property type="molecule type" value="Genomic_DNA"/>
</dbReference>
<evidence type="ECO:0000256" key="1">
    <source>
        <dbReference type="ARBA" id="ARBA00005854"/>
    </source>
</evidence>
<protein>
    <submittedName>
        <fullName evidence="7">D-2-hydroxyacid dehydrogenase</fullName>
    </submittedName>
</protein>
<name>A0A923L466_9BACI</name>
<dbReference type="Proteomes" id="UP000637359">
    <property type="component" value="Unassembled WGS sequence"/>
</dbReference>
<evidence type="ECO:0000313" key="7">
    <source>
        <dbReference type="EMBL" id="MBC5636116.1"/>
    </source>
</evidence>
<keyword evidence="8" id="KW-1185">Reference proteome</keyword>
<dbReference type="AlphaFoldDB" id="A0A923L466"/>
<dbReference type="InterPro" id="IPR006139">
    <property type="entry name" value="D-isomer_2_OHA_DH_cat_dom"/>
</dbReference>
<dbReference type="InterPro" id="IPR006140">
    <property type="entry name" value="D-isomer_DH_NAD-bd"/>
</dbReference>
<dbReference type="SUPFAM" id="SSF51735">
    <property type="entry name" value="NAD(P)-binding Rossmann-fold domains"/>
    <property type="match status" value="1"/>
</dbReference>
<comment type="caution">
    <text evidence="7">The sequence shown here is derived from an EMBL/GenBank/DDBJ whole genome shotgun (WGS) entry which is preliminary data.</text>
</comment>
<keyword evidence="3" id="KW-0520">NAD</keyword>
<accession>A0A923L466</accession>
<dbReference type="GO" id="GO:0051287">
    <property type="term" value="F:NAD binding"/>
    <property type="evidence" value="ECO:0007669"/>
    <property type="project" value="InterPro"/>
</dbReference>
<organism evidence="7 8">
    <name type="scientific">Ornithinibacillus hominis</name>
    <dbReference type="NCBI Taxonomy" id="2763055"/>
    <lineage>
        <taxon>Bacteria</taxon>
        <taxon>Bacillati</taxon>
        <taxon>Bacillota</taxon>
        <taxon>Bacilli</taxon>
        <taxon>Bacillales</taxon>
        <taxon>Bacillaceae</taxon>
        <taxon>Ornithinibacillus</taxon>
    </lineage>
</organism>
<dbReference type="SUPFAM" id="SSF52283">
    <property type="entry name" value="Formate/glycerate dehydrogenase catalytic domain-like"/>
    <property type="match status" value="1"/>
</dbReference>